<dbReference type="RefSeq" id="WP_256618472.1">
    <property type="nucleotide sequence ID" value="NZ_JANIBC010000002.1"/>
</dbReference>
<feature type="domain" description="HTH lacI-type" evidence="4">
    <location>
        <begin position="5"/>
        <end position="59"/>
    </location>
</feature>
<keyword evidence="1" id="KW-0805">Transcription regulation</keyword>
<protein>
    <submittedName>
        <fullName evidence="5">LacI family DNA-binding transcriptional regulator</fullName>
    </submittedName>
</protein>
<dbReference type="PANTHER" id="PTHR30146">
    <property type="entry name" value="LACI-RELATED TRANSCRIPTIONAL REPRESSOR"/>
    <property type="match status" value="1"/>
</dbReference>
<dbReference type="EMBL" id="JANIBC010000002">
    <property type="protein sequence ID" value="MCQ8184623.1"/>
    <property type="molecule type" value="Genomic_DNA"/>
</dbReference>
<dbReference type="Proteomes" id="UP001142610">
    <property type="component" value="Unassembled WGS sequence"/>
</dbReference>
<comment type="caution">
    <text evidence="5">The sequence shown here is derived from an EMBL/GenBank/DDBJ whole genome shotgun (WGS) entry which is preliminary data.</text>
</comment>
<dbReference type="Gene3D" id="1.10.260.40">
    <property type="entry name" value="lambda repressor-like DNA-binding domains"/>
    <property type="match status" value="1"/>
</dbReference>
<evidence type="ECO:0000313" key="6">
    <source>
        <dbReference type="Proteomes" id="UP001142610"/>
    </source>
</evidence>
<dbReference type="SUPFAM" id="SSF53822">
    <property type="entry name" value="Periplasmic binding protein-like I"/>
    <property type="match status" value="1"/>
</dbReference>
<dbReference type="SUPFAM" id="SSF47413">
    <property type="entry name" value="lambda repressor-like DNA-binding domains"/>
    <property type="match status" value="1"/>
</dbReference>
<keyword evidence="3" id="KW-0804">Transcription</keyword>
<evidence type="ECO:0000313" key="5">
    <source>
        <dbReference type="EMBL" id="MCQ8184623.1"/>
    </source>
</evidence>
<dbReference type="Pfam" id="PF13377">
    <property type="entry name" value="Peripla_BP_3"/>
    <property type="match status" value="1"/>
</dbReference>
<dbReference type="CDD" id="cd01392">
    <property type="entry name" value="HTH_LacI"/>
    <property type="match status" value="1"/>
</dbReference>
<dbReference type="InterPro" id="IPR000843">
    <property type="entry name" value="HTH_LacI"/>
</dbReference>
<reference evidence="5" key="1">
    <citation type="submission" date="2022-07" db="EMBL/GenBank/DDBJ databases">
        <title>Parvularcula maris sp. nov., an algicidal bacterium isolated from seawater.</title>
        <authorList>
            <person name="Li F."/>
        </authorList>
    </citation>
    <scope>NUCLEOTIDE SEQUENCE</scope>
    <source>
        <strain evidence="5">BGMRC 0090</strain>
    </source>
</reference>
<name>A0A9X2RJE7_9PROT</name>
<dbReference type="Pfam" id="PF00356">
    <property type="entry name" value="LacI"/>
    <property type="match status" value="1"/>
</dbReference>
<dbReference type="AlphaFoldDB" id="A0A9X2RJE7"/>
<evidence type="ECO:0000256" key="1">
    <source>
        <dbReference type="ARBA" id="ARBA00023015"/>
    </source>
</evidence>
<dbReference type="CDD" id="cd06295">
    <property type="entry name" value="PBP1_CelR"/>
    <property type="match status" value="1"/>
</dbReference>
<dbReference type="InterPro" id="IPR010982">
    <property type="entry name" value="Lambda_DNA-bd_dom_sf"/>
</dbReference>
<evidence type="ECO:0000259" key="4">
    <source>
        <dbReference type="PROSITE" id="PS50932"/>
    </source>
</evidence>
<evidence type="ECO:0000256" key="2">
    <source>
        <dbReference type="ARBA" id="ARBA00023125"/>
    </source>
</evidence>
<keyword evidence="2 5" id="KW-0238">DNA-binding</keyword>
<evidence type="ECO:0000256" key="3">
    <source>
        <dbReference type="ARBA" id="ARBA00023163"/>
    </source>
</evidence>
<keyword evidence="6" id="KW-1185">Reference proteome</keyword>
<gene>
    <name evidence="5" type="ORF">NOG11_04410</name>
</gene>
<dbReference type="InterPro" id="IPR046335">
    <property type="entry name" value="LacI/GalR-like_sensor"/>
</dbReference>
<dbReference type="GO" id="GO:0003700">
    <property type="term" value="F:DNA-binding transcription factor activity"/>
    <property type="evidence" value="ECO:0007669"/>
    <property type="project" value="TreeGrafter"/>
</dbReference>
<dbReference type="Gene3D" id="3.40.50.2300">
    <property type="match status" value="2"/>
</dbReference>
<accession>A0A9X2RJE7</accession>
<dbReference type="PANTHER" id="PTHR30146:SF120">
    <property type="entry name" value="ALANINE RACEMASE"/>
    <property type="match status" value="1"/>
</dbReference>
<dbReference type="GO" id="GO:0000976">
    <property type="term" value="F:transcription cis-regulatory region binding"/>
    <property type="evidence" value="ECO:0007669"/>
    <property type="project" value="TreeGrafter"/>
</dbReference>
<proteinExistence type="predicted"/>
<sequence>MSRKPTMAELARIAEVDASTVSRALAGSPRVKEATKEHIRRVAEEIGYEINVSARNLRKRSTETIGIVVPIDPTRGQTISDPFYLEMLGAVSAAAAKRGYDLLLTIPQSDEKVAERRLLTSGKVDGLIIIGQAGRKERLNALAQSTDRIVVWGGILEDARYTIVGSDNIEGGRQAVRHLLSLGRKRVLFIGDRALPEVALRHDGLVRAHEELGVPLDPSLYLPLGFGAPDTAREVRRLIEEGVSFDAVFAASDVLAIAAMSALREAGLSIPGDVAVVGYDNIGASSSALPPLTTVSQHIGTGGELMVELLLRKIRGEEAASRLTPTELIVRQSTH</sequence>
<organism evidence="5 6">
    <name type="scientific">Parvularcula maris</name>
    <dbReference type="NCBI Taxonomy" id="2965077"/>
    <lineage>
        <taxon>Bacteria</taxon>
        <taxon>Pseudomonadati</taxon>
        <taxon>Pseudomonadota</taxon>
        <taxon>Alphaproteobacteria</taxon>
        <taxon>Parvularculales</taxon>
        <taxon>Parvularculaceae</taxon>
        <taxon>Parvularcula</taxon>
    </lineage>
</organism>
<dbReference type="PROSITE" id="PS50932">
    <property type="entry name" value="HTH_LACI_2"/>
    <property type="match status" value="1"/>
</dbReference>
<dbReference type="SMART" id="SM00354">
    <property type="entry name" value="HTH_LACI"/>
    <property type="match status" value="1"/>
</dbReference>
<dbReference type="InterPro" id="IPR028082">
    <property type="entry name" value="Peripla_BP_I"/>
</dbReference>